<proteinExistence type="inferred from homology"/>
<dbReference type="PANTHER" id="PTHR37944">
    <property type="entry name" value="PORIN B"/>
    <property type="match status" value="1"/>
</dbReference>
<dbReference type="EMBL" id="JALQCW010000007">
    <property type="protein sequence ID" value="MCK9796978.1"/>
    <property type="molecule type" value="Genomic_DNA"/>
</dbReference>
<protein>
    <submittedName>
        <fullName evidence="3">Carbohydrate porin</fullName>
    </submittedName>
</protein>
<dbReference type="Pfam" id="PF04966">
    <property type="entry name" value="OprB"/>
    <property type="match status" value="1"/>
</dbReference>
<dbReference type="GO" id="GO:0016020">
    <property type="term" value="C:membrane"/>
    <property type="evidence" value="ECO:0007669"/>
    <property type="project" value="InterPro"/>
</dbReference>
<dbReference type="AlphaFoldDB" id="A0A9X1YRI2"/>
<keyword evidence="2" id="KW-0732">Signal</keyword>
<feature type="signal peptide" evidence="2">
    <location>
        <begin position="1"/>
        <end position="23"/>
    </location>
</feature>
<evidence type="ECO:0000256" key="2">
    <source>
        <dbReference type="RuleBase" id="RU363072"/>
    </source>
</evidence>
<evidence type="ECO:0000313" key="3">
    <source>
        <dbReference type="EMBL" id="MCK9796978.1"/>
    </source>
</evidence>
<gene>
    <name evidence="3" type="ORF">M1B34_04270</name>
</gene>
<dbReference type="PANTHER" id="PTHR37944:SF1">
    <property type="entry name" value="PORIN B"/>
    <property type="match status" value="1"/>
</dbReference>
<reference evidence="3 4" key="1">
    <citation type="journal article" date="2022" name="Int. J. Syst. Evol. Microbiol.">
        <title>Pseudomonas aegrilactucae sp. nov. and Pseudomonas morbosilactucae sp. nov., pathogens causing bacterial rot of lettuce in Japan.</title>
        <authorList>
            <person name="Sawada H."/>
            <person name="Fujikawa T."/>
            <person name="Satou M."/>
        </authorList>
    </citation>
    <scope>NUCLEOTIDE SEQUENCE [LARGE SCALE GENOMIC DNA]</scope>
    <source>
        <strain evidence="3 4">MAFF 302030</strain>
    </source>
</reference>
<reference evidence="3 4" key="2">
    <citation type="journal article" date="2023" name="Plant Pathol.">
        <title>Dismantling and reorganizing Pseudomonas marginalis sensu#lato.</title>
        <authorList>
            <person name="Sawada H."/>
            <person name="Fujikawa T."/>
            <person name="Satou M."/>
        </authorList>
    </citation>
    <scope>NUCLEOTIDE SEQUENCE [LARGE SCALE GENOMIC DNA]</scope>
    <source>
        <strain evidence="3 4">MAFF 302030</strain>
    </source>
</reference>
<accession>A0A9X1YRI2</accession>
<dbReference type="Proteomes" id="UP001155059">
    <property type="component" value="Unassembled WGS sequence"/>
</dbReference>
<dbReference type="GO" id="GO:0015288">
    <property type="term" value="F:porin activity"/>
    <property type="evidence" value="ECO:0007669"/>
    <property type="project" value="InterPro"/>
</dbReference>
<organism evidence="3 4">
    <name type="scientific">Pseudomonas morbosilactucae</name>
    <dbReference type="NCBI Taxonomy" id="2938197"/>
    <lineage>
        <taxon>Bacteria</taxon>
        <taxon>Pseudomonadati</taxon>
        <taxon>Pseudomonadota</taxon>
        <taxon>Gammaproteobacteria</taxon>
        <taxon>Pseudomonadales</taxon>
        <taxon>Pseudomonadaceae</taxon>
        <taxon>Pseudomonas</taxon>
    </lineage>
</organism>
<dbReference type="Gene3D" id="2.40.160.180">
    <property type="entry name" value="Carbohydrate-selective porin OprB"/>
    <property type="match status" value="1"/>
</dbReference>
<comment type="similarity">
    <text evidence="1 2">Belongs to the OprB family.</text>
</comment>
<feature type="chain" id="PRO_5041017386" evidence="2">
    <location>
        <begin position="24"/>
        <end position="443"/>
    </location>
</feature>
<dbReference type="InterPro" id="IPR052932">
    <property type="entry name" value="OprB_Porin"/>
</dbReference>
<evidence type="ECO:0000313" key="4">
    <source>
        <dbReference type="Proteomes" id="UP001155059"/>
    </source>
</evidence>
<comment type="caution">
    <text evidence="3">The sequence shown here is derived from an EMBL/GenBank/DDBJ whole genome shotgun (WGS) entry which is preliminary data.</text>
</comment>
<dbReference type="RefSeq" id="WP_268264512.1">
    <property type="nucleotide sequence ID" value="NZ_JALQCW010000007.1"/>
</dbReference>
<dbReference type="InterPro" id="IPR038673">
    <property type="entry name" value="OprB_sf"/>
</dbReference>
<evidence type="ECO:0000256" key="1">
    <source>
        <dbReference type="ARBA" id="ARBA00008769"/>
    </source>
</evidence>
<sequence length="443" mass="49243">MNTHFSGVVLCLLASGFSAGSFAYDALDPQSPWLLGDWNGERQKLAEQGFDFTLKYVAELGSNLAGGYDSSTTARLSDQIILGVDMDLQKLLGWQDATLRIGIGERHGKDITNDRVHHPDATGLTSTMEVYGGGNAWRLSQLWYEQKFFERKLAVKLGRFGHGEDFDQFPCEFQNVTLCGSQEGNWNGTWNSFPISQWAIRARYQFTPEFYVQAGAYDKNPGNAELSNGFKPFIAGSIGTSFPVEAVWKGRINDLSSEYHLGYYYSDVDGRDPLKDANGNAAALSGQPYKKYADNSGWWLSAQQQLTTVDGNNKRGLNVFTNLTFNDPDSSRVKNLIQVGLIYRGPFASRPDDTVGLGASRLKVNDRVSRNAELINASNGVNALDDALYVPEQKREYSYEINYGYQATRWLMVRPNLQYVKYPGGLTQTDSAVVGGVQFIADF</sequence>
<dbReference type="GO" id="GO:0008643">
    <property type="term" value="P:carbohydrate transport"/>
    <property type="evidence" value="ECO:0007669"/>
    <property type="project" value="InterPro"/>
</dbReference>
<name>A0A9X1YRI2_9PSED</name>
<dbReference type="InterPro" id="IPR007049">
    <property type="entry name" value="Carb-sel_porin_OprB"/>
</dbReference>